<keyword evidence="3" id="KW-1185">Reference proteome</keyword>
<feature type="domain" description="JmjC" evidence="1">
    <location>
        <begin position="292"/>
        <end position="458"/>
    </location>
</feature>
<dbReference type="VEuPathDB" id="AmoebaDB:DICPUDRAFT_35082"/>
<reference evidence="3" key="1">
    <citation type="journal article" date="2011" name="Genome Biol.">
        <title>Comparative genomics of the social amoebae Dictyostelium discoideum and Dictyostelium purpureum.</title>
        <authorList>
            <consortium name="US DOE Joint Genome Institute (JGI-PGF)"/>
            <person name="Sucgang R."/>
            <person name="Kuo A."/>
            <person name="Tian X."/>
            <person name="Salerno W."/>
            <person name="Parikh A."/>
            <person name="Feasley C.L."/>
            <person name="Dalin E."/>
            <person name="Tu H."/>
            <person name="Huang E."/>
            <person name="Barry K."/>
            <person name="Lindquist E."/>
            <person name="Shapiro H."/>
            <person name="Bruce D."/>
            <person name="Schmutz J."/>
            <person name="Salamov A."/>
            <person name="Fey P."/>
            <person name="Gaudet P."/>
            <person name="Anjard C."/>
            <person name="Babu M.M."/>
            <person name="Basu S."/>
            <person name="Bushmanova Y."/>
            <person name="van der Wel H."/>
            <person name="Katoh-Kurasawa M."/>
            <person name="Dinh C."/>
            <person name="Coutinho P.M."/>
            <person name="Saito T."/>
            <person name="Elias M."/>
            <person name="Schaap P."/>
            <person name="Kay R.R."/>
            <person name="Henrissat B."/>
            <person name="Eichinger L."/>
            <person name="Rivero F."/>
            <person name="Putnam N.H."/>
            <person name="West C.M."/>
            <person name="Loomis W.F."/>
            <person name="Chisholm R.L."/>
            <person name="Shaulsky G."/>
            <person name="Strassmann J.E."/>
            <person name="Queller D.C."/>
            <person name="Kuspa A."/>
            <person name="Grigoriev I.V."/>
        </authorList>
    </citation>
    <scope>NUCLEOTIDE SEQUENCE [LARGE SCALE GENOMIC DNA]</scope>
    <source>
        <strain evidence="3">QSDP1</strain>
    </source>
</reference>
<dbReference type="InterPro" id="IPR041667">
    <property type="entry name" value="Cupin_8"/>
</dbReference>
<dbReference type="PROSITE" id="PS51184">
    <property type="entry name" value="JMJC"/>
    <property type="match status" value="1"/>
</dbReference>
<gene>
    <name evidence="2" type="ORF">DICPUDRAFT_35082</name>
</gene>
<organism evidence="2 3">
    <name type="scientific">Dictyostelium purpureum</name>
    <name type="common">Slime mold</name>
    <dbReference type="NCBI Taxonomy" id="5786"/>
    <lineage>
        <taxon>Eukaryota</taxon>
        <taxon>Amoebozoa</taxon>
        <taxon>Evosea</taxon>
        <taxon>Eumycetozoa</taxon>
        <taxon>Dictyostelia</taxon>
        <taxon>Dictyosteliales</taxon>
        <taxon>Dictyosteliaceae</taxon>
        <taxon>Dictyostelium</taxon>
    </lineage>
</organism>
<dbReference type="GeneID" id="10499903"/>
<proteinExistence type="predicted"/>
<evidence type="ECO:0000259" key="1">
    <source>
        <dbReference type="PROSITE" id="PS51184"/>
    </source>
</evidence>
<dbReference type="RefSeq" id="XP_003289069.1">
    <property type="nucleotide sequence ID" value="XM_003289021.1"/>
</dbReference>
<dbReference type="Pfam" id="PF13621">
    <property type="entry name" value="Cupin_8"/>
    <property type="match status" value="1"/>
</dbReference>
<dbReference type="KEGG" id="dpp:DICPUDRAFT_35082"/>
<dbReference type="GO" id="GO:0016706">
    <property type="term" value="F:2-oxoglutarate-dependent dioxygenase activity"/>
    <property type="evidence" value="ECO:0000318"/>
    <property type="project" value="GO_Central"/>
</dbReference>
<dbReference type="PANTHER" id="PTHR12461:SF21">
    <property type="entry name" value="JMJC DOMAIN-CONTAINING PROTEIN F"/>
    <property type="match status" value="1"/>
</dbReference>
<dbReference type="OMA" id="PLHYDSY"/>
<protein>
    <recommendedName>
        <fullName evidence="1">JmjC domain-containing protein</fullName>
    </recommendedName>
</protein>
<dbReference type="SMART" id="SM00558">
    <property type="entry name" value="JmjC"/>
    <property type="match status" value="1"/>
</dbReference>
<dbReference type="InParanoid" id="F0ZNT6"/>
<dbReference type="Gene3D" id="2.60.120.650">
    <property type="entry name" value="Cupin"/>
    <property type="match status" value="1"/>
</dbReference>
<name>F0ZNT6_DICPU</name>
<evidence type="ECO:0000313" key="3">
    <source>
        <dbReference type="Proteomes" id="UP000001064"/>
    </source>
</evidence>
<dbReference type="InterPro" id="IPR003347">
    <property type="entry name" value="JmjC_dom"/>
</dbReference>
<dbReference type="eggNOG" id="KOG2132">
    <property type="taxonomic scope" value="Eukaryota"/>
</dbReference>
<dbReference type="PANTHER" id="PTHR12461">
    <property type="entry name" value="HYPOXIA-INDUCIBLE FACTOR 1 ALPHA INHIBITOR-RELATED"/>
    <property type="match status" value="1"/>
</dbReference>
<dbReference type="AlphaFoldDB" id="F0ZNT6"/>
<dbReference type="OrthoDB" id="47172at2759"/>
<dbReference type="EMBL" id="GL871099">
    <property type="protein sequence ID" value="EGC34395.1"/>
    <property type="molecule type" value="Genomic_DNA"/>
</dbReference>
<dbReference type="Proteomes" id="UP000001064">
    <property type="component" value="Unassembled WGS sequence"/>
</dbReference>
<accession>F0ZNT6</accession>
<sequence length="458" mass="53282">MSLKEEIRVPIFTLIKNCYNQTCQDLVLLNSDVTNQLSSDLKKLFYFYNKKQYNQIKSIYESIYKITWDKLLNEGSWNHICLREAFIMGQLAGASYYYTQNDFNKVLEILDLSFILGAPKEILIPFMTECTNKLKEQPQSTGKEQKEIPMVLDENINYSEFPKINEANQIPIITCNSTSINDQEYEKEFSNFKLNHLDPNKPCIIRGDAIQWSCINKWKDLNYFLNNYGNRLVPIELGHNKLYSKDKAPASAEEQTQDWSEKVMKLNEFIENFMVPSSIDSNSIKTHSKNVGYLAQHGLIEQLPSLLDDFKFPKFLQSTGDAKVHETEEEGISPHVWFGTGNTITPLHYDSYDNFLSQIVGYKYVRLYHPNMKPYLYVKEHDEDGEGSSKTAQNNISLIDIENPNLEKYPLFEKANSNYIETILKPGDMLFMPSGWWHYCRSLSPSFSLSFWFIKKNN</sequence>
<dbReference type="SUPFAM" id="SSF51197">
    <property type="entry name" value="Clavaminate synthase-like"/>
    <property type="match status" value="1"/>
</dbReference>
<evidence type="ECO:0000313" key="2">
    <source>
        <dbReference type="EMBL" id="EGC34395.1"/>
    </source>
</evidence>